<gene>
    <name evidence="1" type="ORF">MOST_01790</name>
</gene>
<keyword evidence="2" id="KW-1185">Reference proteome</keyword>
<dbReference type="Proteomes" id="UP000239430">
    <property type="component" value="Unassembled WGS sequence"/>
</dbReference>
<dbReference type="EMBL" id="PVXL01000007">
    <property type="protein sequence ID" value="PRR77582.1"/>
    <property type="molecule type" value="Genomic_DNA"/>
</dbReference>
<organism evidence="1 2">
    <name type="scientific">Neomoorella stamsii</name>
    <dbReference type="NCBI Taxonomy" id="1266720"/>
    <lineage>
        <taxon>Bacteria</taxon>
        <taxon>Bacillati</taxon>
        <taxon>Bacillota</taxon>
        <taxon>Clostridia</taxon>
        <taxon>Neomoorellales</taxon>
        <taxon>Neomoorellaceae</taxon>
        <taxon>Neomoorella</taxon>
    </lineage>
</organism>
<accession>A0A9X7P7S5</accession>
<reference evidence="1 2" key="1">
    <citation type="submission" date="2018-03" db="EMBL/GenBank/DDBJ databases">
        <title>Genome sequence of Moorella stamsii DSM 26217.</title>
        <authorList>
            <person name="Poehlein A."/>
            <person name="Daniel R."/>
        </authorList>
    </citation>
    <scope>NUCLEOTIDE SEQUENCE [LARGE SCALE GENOMIC DNA]</scope>
    <source>
        <strain evidence="2">DSM 26217</strain>
    </source>
</reference>
<evidence type="ECO:0000313" key="2">
    <source>
        <dbReference type="Proteomes" id="UP000239430"/>
    </source>
</evidence>
<dbReference type="RefSeq" id="WP_277995737.1">
    <property type="nucleotide sequence ID" value="NZ_PVXL01000007.1"/>
</dbReference>
<name>A0A9X7P7S5_9FIRM</name>
<proteinExistence type="predicted"/>
<dbReference type="AlphaFoldDB" id="A0A9X7P7S5"/>
<comment type="caution">
    <text evidence="1">The sequence shown here is derived from an EMBL/GenBank/DDBJ whole genome shotgun (WGS) entry which is preliminary data.</text>
</comment>
<sequence>MKPLIARPPFDILRDPIIFSMVRVMPAATVLAGAMNWIGL</sequence>
<protein>
    <submittedName>
        <fullName evidence="1">Uncharacterized protein</fullName>
    </submittedName>
</protein>
<evidence type="ECO:0000313" key="1">
    <source>
        <dbReference type="EMBL" id="PRR77582.1"/>
    </source>
</evidence>